<name>A0A6J5Z7D1_9ZZZZ</name>
<dbReference type="InterPro" id="IPR007739">
    <property type="entry name" value="RgpF"/>
</dbReference>
<dbReference type="AlphaFoldDB" id="A0A6J5Z7D1"/>
<evidence type="ECO:0000313" key="1">
    <source>
        <dbReference type="EMBL" id="CAB4338545.1"/>
    </source>
</evidence>
<gene>
    <name evidence="1" type="ORF">UFOPK3770_00761</name>
</gene>
<accession>A0A6J5Z7D1</accession>
<dbReference type="EMBL" id="CAESAJ010000072">
    <property type="protein sequence ID" value="CAB4338545.1"/>
    <property type="molecule type" value="Genomic_DNA"/>
</dbReference>
<reference evidence="1" key="1">
    <citation type="submission" date="2020-05" db="EMBL/GenBank/DDBJ databases">
        <authorList>
            <person name="Chiriac C."/>
            <person name="Salcher M."/>
            <person name="Ghai R."/>
            <person name="Kavagutti S V."/>
        </authorList>
    </citation>
    <scope>NUCLEOTIDE SEQUENCE</scope>
</reference>
<sequence length="292" mass="32584">MIRRLFISVTTAQFRELLHKGIFALRRRIWPSIYGLPQVSRASTSLGHSSRILVHLHLHYPELWTEVSTHLSFLPKTSRIEISVTDNVGHSTRNQIQKEFPSAHIFEVPNVGRDVFPFLKLLQSITLSHFDAILKIHAKKSPQLSYGSRWRRQLLQGLLPSVDGVELLSMAVATARNISLAVPYSSVRSEQWWGANKSQALDIAALAGIPTLPKKFAFAGGSMFWAHPSALKWCQSLDLSLIDFASSSEHRDGSAAHAFERLFGAVPQLAGLHVISTQVLQDSRNAIIGHNF</sequence>
<dbReference type="Pfam" id="PF05045">
    <property type="entry name" value="RgpF"/>
    <property type="match status" value="1"/>
</dbReference>
<proteinExistence type="predicted"/>
<organism evidence="1">
    <name type="scientific">freshwater metagenome</name>
    <dbReference type="NCBI Taxonomy" id="449393"/>
    <lineage>
        <taxon>unclassified sequences</taxon>
        <taxon>metagenomes</taxon>
        <taxon>ecological metagenomes</taxon>
    </lineage>
</organism>
<protein>
    <submittedName>
        <fullName evidence="1">Unannotated protein</fullName>
    </submittedName>
</protein>